<dbReference type="Proteomes" id="UP000805193">
    <property type="component" value="Unassembled WGS sequence"/>
</dbReference>
<keyword evidence="2" id="KW-1185">Reference proteome</keyword>
<name>A0AC60R1P2_IXOPE</name>
<proteinExistence type="predicted"/>
<organism evidence="1 2">
    <name type="scientific">Ixodes persulcatus</name>
    <name type="common">Taiga tick</name>
    <dbReference type="NCBI Taxonomy" id="34615"/>
    <lineage>
        <taxon>Eukaryota</taxon>
        <taxon>Metazoa</taxon>
        <taxon>Ecdysozoa</taxon>
        <taxon>Arthropoda</taxon>
        <taxon>Chelicerata</taxon>
        <taxon>Arachnida</taxon>
        <taxon>Acari</taxon>
        <taxon>Parasitiformes</taxon>
        <taxon>Ixodida</taxon>
        <taxon>Ixodoidea</taxon>
        <taxon>Ixodidae</taxon>
        <taxon>Ixodinae</taxon>
        <taxon>Ixodes</taxon>
    </lineage>
</organism>
<dbReference type="EMBL" id="JABSTQ010001792">
    <property type="protein sequence ID" value="KAG0444597.1"/>
    <property type="molecule type" value="Genomic_DNA"/>
</dbReference>
<gene>
    <name evidence="1" type="ORF">HPB47_013617</name>
</gene>
<evidence type="ECO:0000313" key="2">
    <source>
        <dbReference type="Proteomes" id="UP000805193"/>
    </source>
</evidence>
<sequence>MTVFGPDAQNVFRTLPLSEDDKNLDIVKQRFKEHFHPKVNHAYEQYRFNQKKADRSLQAKKCRFGELTDEVLRDRIIVGITNNDVRERLLSDPTVDLQKAVNLCKASESFRRHTLEILQMTRLRLDNLTALMATVLEALNEHNKNDDDNCPVQEPHASYDSFMEFECNYRLAKL</sequence>
<accession>A0AC60R1P2</accession>
<protein>
    <submittedName>
        <fullName evidence="1">Uncharacterized protein</fullName>
    </submittedName>
</protein>
<comment type="caution">
    <text evidence="1">The sequence shown here is derived from an EMBL/GenBank/DDBJ whole genome shotgun (WGS) entry which is preliminary data.</text>
</comment>
<evidence type="ECO:0000313" key="1">
    <source>
        <dbReference type="EMBL" id="KAG0444597.1"/>
    </source>
</evidence>
<reference evidence="1 2" key="1">
    <citation type="journal article" date="2020" name="Cell">
        <title>Large-Scale Comparative Analyses of Tick Genomes Elucidate Their Genetic Diversity and Vector Capacities.</title>
        <authorList>
            <consortium name="Tick Genome and Microbiome Consortium (TIGMIC)"/>
            <person name="Jia N."/>
            <person name="Wang J."/>
            <person name="Shi W."/>
            <person name="Du L."/>
            <person name="Sun Y."/>
            <person name="Zhan W."/>
            <person name="Jiang J.F."/>
            <person name="Wang Q."/>
            <person name="Zhang B."/>
            <person name="Ji P."/>
            <person name="Bell-Sakyi L."/>
            <person name="Cui X.M."/>
            <person name="Yuan T.T."/>
            <person name="Jiang B.G."/>
            <person name="Yang W.F."/>
            <person name="Lam T.T."/>
            <person name="Chang Q.C."/>
            <person name="Ding S.J."/>
            <person name="Wang X.J."/>
            <person name="Zhu J.G."/>
            <person name="Ruan X.D."/>
            <person name="Zhao L."/>
            <person name="Wei J.T."/>
            <person name="Ye R.Z."/>
            <person name="Que T.C."/>
            <person name="Du C.H."/>
            <person name="Zhou Y.H."/>
            <person name="Cheng J.X."/>
            <person name="Dai P.F."/>
            <person name="Guo W.B."/>
            <person name="Han X.H."/>
            <person name="Huang E.J."/>
            <person name="Li L.F."/>
            <person name="Wei W."/>
            <person name="Gao Y.C."/>
            <person name="Liu J.Z."/>
            <person name="Shao H.Z."/>
            <person name="Wang X."/>
            <person name="Wang C.C."/>
            <person name="Yang T.C."/>
            <person name="Huo Q.B."/>
            <person name="Li W."/>
            <person name="Chen H.Y."/>
            <person name="Chen S.E."/>
            <person name="Zhou L.G."/>
            <person name="Ni X.B."/>
            <person name="Tian J.H."/>
            <person name="Sheng Y."/>
            <person name="Liu T."/>
            <person name="Pan Y.S."/>
            <person name="Xia L.Y."/>
            <person name="Li J."/>
            <person name="Zhao F."/>
            <person name="Cao W.C."/>
        </authorList>
    </citation>
    <scope>NUCLEOTIDE SEQUENCE [LARGE SCALE GENOMIC DNA]</scope>
    <source>
        <strain evidence="1">Iper-2018</strain>
    </source>
</reference>